<protein>
    <submittedName>
        <fullName evidence="5">Choloylglycine hydrolase family protein</fullName>
    </submittedName>
</protein>
<dbReference type="EMBL" id="SPPK01000001">
    <property type="protein sequence ID" value="TFU90402.1"/>
    <property type="molecule type" value="Genomic_DNA"/>
</dbReference>
<dbReference type="InterPro" id="IPR052193">
    <property type="entry name" value="Peptidase_C59"/>
</dbReference>
<comment type="caution">
    <text evidence="5">The sequence shown here is derived from an EMBL/GenBank/DDBJ whole genome shotgun (WGS) entry which is preliminary data.</text>
</comment>
<feature type="chain" id="PRO_5021253088" evidence="3">
    <location>
        <begin position="20"/>
        <end position="360"/>
    </location>
</feature>
<proteinExistence type="inferred from homology"/>
<keyword evidence="2 5" id="KW-0378">Hydrolase</keyword>
<dbReference type="PANTHER" id="PTHR35527:SF2">
    <property type="entry name" value="HYDROLASE"/>
    <property type="match status" value="1"/>
</dbReference>
<evidence type="ECO:0000313" key="6">
    <source>
        <dbReference type="Proteomes" id="UP000298285"/>
    </source>
</evidence>
<dbReference type="PANTHER" id="PTHR35527">
    <property type="entry name" value="CHOLOYLGLYCINE HYDROLASE"/>
    <property type="match status" value="1"/>
</dbReference>
<feature type="domain" description="Choloylglycine hydrolase/NAAA C-terminal" evidence="4">
    <location>
        <begin position="24"/>
        <end position="335"/>
    </location>
</feature>
<dbReference type="OrthoDB" id="9794717at2"/>
<dbReference type="GO" id="GO:0016787">
    <property type="term" value="F:hydrolase activity"/>
    <property type="evidence" value="ECO:0007669"/>
    <property type="project" value="UniProtKB-KW"/>
</dbReference>
<evidence type="ECO:0000256" key="1">
    <source>
        <dbReference type="ARBA" id="ARBA00006625"/>
    </source>
</evidence>
<feature type="signal peptide" evidence="3">
    <location>
        <begin position="1"/>
        <end position="19"/>
    </location>
</feature>
<dbReference type="Gene3D" id="3.60.60.10">
    <property type="entry name" value="Penicillin V Acylase, Chain A"/>
    <property type="match status" value="1"/>
</dbReference>
<evidence type="ECO:0000259" key="4">
    <source>
        <dbReference type="Pfam" id="PF02275"/>
    </source>
</evidence>
<dbReference type="CDD" id="cd00542">
    <property type="entry name" value="Ntn_PVA"/>
    <property type="match status" value="1"/>
</dbReference>
<dbReference type="InterPro" id="IPR029132">
    <property type="entry name" value="CBAH/NAAA_C"/>
</dbReference>
<dbReference type="InterPro" id="IPR029055">
    <property type="entry name" value="Ntn_hydrolases_N"/>
</dbReference>
<sequence length="360" mass="40291">MNSKQSLILLAILVLQLQASINACTGITLKSSDGSVVAARTIEWAESVMNTMYVVVPRHQQLQSLTPSGMDGMKFTSKYGFIGLSVEQKEFMVEGVNEKGLSAGLFYFPNYGKYPSYDPSQKERNLADFQLVSYVLGECETVDEVKEKLKNIRVTNIDPRSSTVHWRFTEPSGRQIVLEIVDEIMHFYDNPLGVLTNSPGLEWHWTNLNNYINLQPGTPPGHNFGPLQTKSLGHGTGLLGLPGDFTPPSRFVRATFFQLTAPQQQSAQESVFQAFHILNNFDIPTGTEQLWGKASADVPSATQFTVATDTQNCIIYYRTMYNSNIRCINLNTIDFENVKYHSMPLDSIKKQPVESVNIKS</sequence>
<organism evidence="5 6">
    <name type="scientific">Dysgonomonas mossii</name>
    <dbReference type="NCBI Taxonomy" id="163665"/>
    <lineage>
        <taxon>Bacteria</taxon>
        <taxon>Pseudomonadati</taxon>
        <taxon>Bacteroidota</taxon>
        <taxon>Bacteroidia</taxon>
        <taxon>Bacteroidales</taxon>
        <taxon>Dysgonomonadaceae</taxon>
        <taxon>Dysgonomonas</taxon>
    </lineage>
</organism>
<comment type="similarity">
    <text evidence="1">Belongs to the peptidase C59 family.</text>
</comment>
<evidence type="ECO:0000256" key="2">
    <source>
        <dbReference type="ARBA" id="ARBA00022801"/>
    </source>
</evidence>
<dbReference type="SUPFAM" id="SSF56235">
    <property type="entry name" value="N-terminal nucleophile aminohydrolases (Ntn hydrolases)"/>
    <property type="match status" value="1"/>
</dbReference>
<reference evidence="5 6" key="1">
    <citation type="submission" date="2019-03" db="EMBL/GenBank/DDBJ databases">
        <title>Diversity of the mouse oral microbiome.</title>
        <authorList>
            <person name="Joseph S."/>
            <person name="Aduse-Opoku J."/>
            <person name="Curtis M."/>
            <person name="Wade W."/>
            <person name="Hashim A."/>
        </authorList>
    </citation>
    <scope>NUCLEOTIDE SEQUENCE [LARGE SCALE GENOMIC DNA]</scope>
    <source>
        <strain evidence="5 6">P11</strain>
    </source>
</reference>
<dbReference type="Proteomes" id="UP000298285">
    <property type="component" value="Unassembled WGS sequence"/>
</dbReference>
<dbReference type="AlphaFoldDB" id="A0A4Y9IQ27"/>
<keyword evidence="3" id="KW-0732">Signal</keyword>
<name>A0A4Y9IQ27_9BACT</name>
<accession>A0A4Y9IQ27</accession>
<evidence type="ECO:0000313" key="5">
    <source>
        <dbReference type="EMBL" id="TFU90402.1"/>
    </source>
</evidence>
<gene>
    <name evidence="5" type="ORF">E4T88_00035</name>
</gene>
<evidence type="ECO:0000256" key="3">
    <source>
        <dbReference type="SAM" id="SignalP"/>
    </source>
</evidence>
<dbReference type="RefSeq" id="WP_135103402.1">
    <property type="nucleotide sequence ID" value="NZ_JADGKW010000001.1"/>
</dbReference>
<dbReference type="Pfam" id="PF02275">
    <property type="entry name" value="CBAH"/>
    <property type="match status" value="1"/>
</dbReference>